<protein>
    <submittedName>
        <fullName evidence="3">DUF4237 domain-containing protein</fullName>
    </submittedName>
</protein>
<feature type="signal peptide" evidence="1">
    <location>
        <begin position="1"/>
        <end position="19"/>
    </location>
</feature>
<organism evidence="2 3">
    <name type="scientific">Strongyloides venezuelensis</name>
    <name type="common">Threadworm</name>
    <dbReference type="NCBI Taxonomy" id="75913"/>
    <lineage>
        <taxon>Eukaryota</taxon>
        <taxon>Metazoa</taxon>
        <taxon>Ecdysozoa</taxon>
        <taxon>Nematoda</taxon>
        <taxon>Chromadorea</taxon>
        <taxon>Rhabditida</taxon>
        <taxon>Tylenchina</taxon>
        <taxon>Panagrolaimomorpha</taxon>
        <taxon>Strongyloidoidea</taxon>
        <taxon>Strongyloididae</taxon>
        <taxon>Strongyloides</taxon>
    </lineage>
</organism>
<evidence type="ECO:0000313" key="3">
    <source>
        <dbReference type="WBParaSite" id="SVE_1654000.1"/>
    </source>
</evidence>
<reference evidence="3" key="2">
    <citation type="submission" date="2015-08" db="UniProtKB">
        <authorList>
            <consortium name="WormBaseParasite"/>
        </authorList>
    </citation>
    <scope>IDENTIFICATION</scope>
</reference>
<name>A0A0K0FW22_STRVS</name>
<keyword evidence="1" id="KW-0732">Signal</keyword>
<keyword evidence="2" id="KW-1185">Reference proteome</keyword>
<dbReference type="AlphaFoldDB" id="A0A0K0FW22"/>
<dbReference type="PANTHER" id="PTHR36520">
    <property type="entry name" value="PROTEIN CBG13000-RELATED"/>
    <property type="match status" value="1"/>
</dbReference>
<evidence type="ECO:0000313" key="2">
    <source>
        <dbReference type="Proteomes" id="UP000035680"/>
    </source>
</evidence>
<reference evidence="2" key="1">
    <citation type="submission" date="2014-07" db="EMBL/GenBank/DDBJ databases">
        <authorList>
            <person name="Martin A.A"/>
            <person name="De Silva N."/>
        </authorList>
    </citation>
    <scope>NUCLEOTIDE SEQUENCE</scope>
</reference>
<sequence>MKKLILFICVLYFTSTIKCEDSDEYDETIENIKLRQDENAYNKYLYDKMVQHAAKTVKKKIAASSEKQKDIVSKTYKIPGPFEPYPGRSFNGDYLPLFPFVNQYSGGFDYDPSTARHIGGDINVPIPSWGILDINGHHFNRIRDTTTKFGFMNHPVNMLGLDKHDFVKLMSNPSLHHNREMQPEVPLGVVPRRYAPISCKAPFCNPYTGTFMFGVEHDIGGHDGNDGVIDVPIPVSKDTAYRFPFGGYYYYALDNITVTYGQHLSPIDPYSSYLFPDMKSDYFEKYSENQNKRTKRFTDSENINKPMYEVKLIPKYIEIPIVYKPYSWLKPLYVTSIKRPFNSIASIKDIFSSYQLKYPFKMKKYSNYNLFNGYKRNVNKIFN</sequence>
<proteinExistence type="predicted"/>
<feature type="chain" id="PRO_5005330167" evidence="1">
    <location>
        <begin position="20"/>
        <end position="383"/>
    </location>
</feature>
<evidence type="ECO:0000256" key="1">
    <source>
        <dbReference type="SAM" id="SignalP"/>
    </source>
</evidence>
<dbReference type="Proteomes" id="UP000035680">
    <property type="component" value="Unassembled WGS sequence"/>
</dbReference>
<accession>A0A0K0FW22</accession>
<dbReference type="PANTHER" id="PTHR36520:SF2">
    <property type="entry name" value="CONSERVED SECRETED PROTEIN"/>
    <property type="match status" value="1"/>
</dbReference>
<dbReference type="WBParaSite" id="SVE_1654000.1">
    <property type="protein sequence ID" value="SVE_1654000.1"/>
    <property type="gene ID" value="SVE_1654000"/>
</dbReference>